<organism evidence="1 2">
    <name type="scientific">Peronosclerospora sorghi</name>
    <dbReference type="NCBI Taxonomy" id="230839"/>
    <lineage>
        <taxon>Eukaryota</taxon>
        <taxon>Sar</taxon>
        <taxon>Stramenopiles</taxon>
        <taxon>Oomycota</taxon>
        <taxon>Peronosporomycetes</taxon>
        <taxon>Peronosporales</taxon>
        <taxon>Peronosporaceae</taxon>
        <taxon>Peronosclerospora</taxon>
    </lineage>
</organism>
<reference evidence="1 2" key="1">
    <citation type="journal article" date="2022" name="bioRxiv">
        <title>The genome of the oomycete Peronosclerospora sorghi, a cosmopolitan pathogen of maize and sorghum, is inflated with dispersed pseudogenes.</title>
        <authorList>
            <person name="Fletcher K."/>
            <person name="Martin F."/>
            <person name="Isakeit T."/>
            <person name="Cavanaugh K."/>
            <person name="Magill C."/>
            <person name="Michelmore R."/>
        </authorList>
    </citation>
    <scope>NUCLEOTIDE SEQUENCE [LARGE SCALE GENOMIC DNA]</scope>
    <source>
        <strain evidence="1">P6</strain>
    </source>
</reference>
<protein>
    <submittedName>
        <fullName evidence="1">Uncharacterized protein</fullName>
    </submittedName>
</protein>
<sequence>MAKQVTETFLAHAPMEKLRKQQKRKAKESWLQFMHNQLTCIHKLFVYYTGYKTGPMRQQFFHWSFGIVHVDTNAPQCRITPNTWSFHGHHPWLRRRTNAPSAFYGHAKSWANTLGPGSMLSGVLRCLKHIVFLDDMSSIKMLDRKTKRCGKPQRGIYGEVTVNNVRDVS</sequence>
<evidence type="ECO:0000313" key="2">
    <source>
        <dbReference type="Proteomes" id="UP001163321"/>
    </source>
</evidence>
<name>A0ACC0WRM4_9STRA</name>
<comment type="caution">
    <text evidence="1">The sequence shown here is derived from an EMBL/GenBank/DDBJ whole genome shotgun (WGS) entry which is preliminary data.</text>
</comment>
<gene>
    <name evidence="1" type="ORF">PsorP6_015419</name>
</gene>
<dbReference type="Proteomes" id="UP001163321">
    <property type="component" value="Chromosome 10"/>
</dbReference>
<keyword evidence="2" id="KW-1185">Reference proteome</keyword>
<dbReference type="EMBL" id="CM047589">
    <property type="protein sequence ID" value="KAI9920553.1"/>
    <property type="molecule type" value="Genomic_DNA"/>
</dbReference>
<proteinExistence type="predicted"/>
<accession>A0ACC0WRM4</accession>
<evidence type="ECO:0000313" key="1">
    <source>
        <dbReference type="EMBL" id="KAI9920553.1"/>
    </source>
</evidence>